<sequence length="264" mass="27178">MAAASSSGDADAGDRLKGSATSGVTGLRAAADEVATAAATREQAAVLGSQPTTPAPSPRRPRHSRPVSASRPAGRGERGGGRAASNGRRATQRQRRRGSRRAAPPRRHRSRRRRGRQMCIHGGGLLALPSRSLSVPSASTSSSCARPPTPPASIASPPAAVDDDGGLLALPVATPVPPCSTRTMPRRERWRRIGSGGADDSAPLILIVGGGSGCGRSREASSQPCSSLIGRRPPPIEPALLSAALPPIGRRPRLPCRPFSPVGR</sequence>
<name>A0A0E0CKI2_9ORYZ</name>
<accession>A0A0E0CKI2</accession>
<dbReference type="EnsemblPlants" id="OMERI02G16520.1">
    <property type="protein sequence ID" value="OMERI02G16520.1"/>
    <property type="gene ID" value="OMERI02G16520"/>
</dbReference>
<evidence type="ECO:0000313" key="3">
    <source>
        <dbReference type="Proteomes" id="UP000008021"/>
    </source>
</evidence>
<dbReference type="Proteomes" id="UP000008021">
    <property type="component" value="Chromosome 2"/>
</dbReference>
<feature type="region of interest" description="Disordered" evidence="1">
    <location>
        <begin position="213"/>
        <end position="233"/>
    </location>
</feature>
<dbReference type="Gramene" id="OMERI02G16520.1">
    <property type="protein sequence ID" value="OMERI02G16520.1"/>
    <property type="gene ID" value="OMERI02G16520"/>
</dbReference>
<proteinExistence type="predicted"/>
<feature type="compositionally biased region" description="Low complexity" evidence="1">
    <location>
        <begin position="126"/>
        <end position="160"/>
    </location>
</feature>
<dbReference type="AlphaFoldDB" id="A0A0E0CKI2"/>
<keyword evidence="3" id="KW-1185">Reference proteome</keyword>
<reference evidence="2" key="2">
    <citation type="submission" date="2018-05" db="EMBL/GenBank/DDBJ databases">
        <title>OmerRS3 (Oryza meridionalis Reference Sequence Version 3).</title>
        <authorList>
            <person name="Zhang J."/>
            <person name="Kudrna D."/>
            <person name="Lee S."/>
            <person name="Talag J."/>
            <person name="Welchert J."/>
            <person name="Wing R.A."/>
        </authorList>
    </citation>
    <scope>NUCLEOTIDE SEQUENCE [LARGE SCALE GENOMIC DNA]</scope>
    <source>
        <strain evidence="2">cv. OR44</strain>
    </source>
</reference>
<evidence type="ECO:0000256" key="1">
    <source>
        <dbReference type="SAM" id="MobiDB-lite"/>
    </source>
</evidence>
<feature type="compositionally biased region" description="Low complexity" evidence="1">
    <location>
        <begin position="28"/>
        <end position="52"/>
    </location>
</feature>
<feature type="compositionally biased region" description="Basic residues" evidence="1">
    <location>
        <begin position="90"/>
        <end position="116"/>
    </location>
</feature>
<feature type="compositionally biased region" description="Low complexity" evidence="1">
    <location>
        <begin position="1"/>
        <end position="10"/>
    </location>
</feature>
<dbReference type="HOGENOM" id="CLU_1055156_0_0_1"/>
<feature type="region of interest" description="Disordered" evidence="1">
    <location>
        <begin position="1"/>
        <end position="188"/>
    </location>
</feature>
<protein>
    <submittedName>
        <fullName evidence="2">Uncharacterized protein</fullName>
    </submittedName>
</protein>
<reference evidence="2" key="1">
    <citation type="submission" date="2015-04" db="UniProtKB">
        <authorList>
            <consortium name="EnsemblPlants"/>
        </authorList>
    </citation>
    <scope>IDENTIFICATION</scope>
</reference>
<evidence type="ECO:0000313" key="2">
    <source>
        <dbReference type="EnsemblPlants" id="OMERI02G16520.1"/>
    </source>
</evidence>
<organism evidence="2">
    <name type="scientific">Oryza meridionalis</name>
    <dbReference type="NCBI Taxonomy" id="40149"/>
    <lineage>
        <taxon>Eukaryota</taxon>
        <taxon>Viridiplantae</taxon>
        <taxon>Streptophyta</taxon>
        <taxon>Embryophyta</taxon>
        <taxon>Tracheophyta</taxon>
        <taxon>Spermatophyta</taxon>
        <taxon>Magnoliopsida</taxon>
        <taxon>Liliopsida</taxon>
        <taxon>Poales</taxon>
        <taxon>Poaceae</taxon>
        <taxon>BOP clade</taxon>
        <taxon>Oryzoideae</taxon>
        <taxon>Oryzeae</taxon>
        <taxon>Oryzinae</taxon>
        <taxon>Oryza</taxon>
    </lineage>
</organism>